<dbReference type="KEGG" id="pog:Pogu_1988"/>
<dbReference type="Proteomes" id="UP000009062">
    <property type="component" value="Chromosome"/>
</dbReference>
<dbReference type="HOGENOM" id="CLU_2613791_0_0_2"/>
<evidence type="ECO:0000313" key="2">
    <source>
        <dbReference type="EMBL" id="AFA40015.1"/>
    </source>
</evidence>
<keyword evidence="3" id="KW-1185">Reference proteome</keyword>
<proteinExistence type="predicted"/>
<reference evidence="2 3" key="1">
    <citation type="journal article" date="2012" name="Stand. Genomic Sci.">
        <title>Complete genome sequence of Pyrobaculum oguniense.</title>
        <authorList>
            <person name="Bernick D.L."/>
            <person name="Karplus K."/>
            <person name="Lui L.M."/>
            <person name="Coker J.K."/>
            <person name="Murphy J.N."/>
            <person name="Chan P.P."/>
            <person name="Cozen A.E."/>
            <person name="Lowe T.M."/>
        </authorList>
    </citation>
    <scope>NUCLEOTIDE SEQUENCE [LARGE SCALE GENOMIC DNA]</scope>
    <source>
        <strain evidence="2 3">TE7</strain>
    </source>
</reference>
<evidence type="ECO:0000313" key="3">
    <source>
        <dbReference type="Proteomes" id="UP000009062"/>
    </source>
</evidence>
<evidence type="ECO:0000256" key="1">
    <source>
        <dbReference type="SAM" id="MobiDB-lite"/>
    </source>
</evidence>
<name>H6QCP7_PYROT</name>
<feature type="region of interest" description="Disordered" evidence="1">
    <location>
        <begin position="56"/>
        <end position="78"/>
    </location>
</feature>
<sequence length="78" mass="8436">MALLLTATAEARVTNCNTINTSTTRATYYINTAKAKGQITKGRGFNIVELAREKPNVATAAESSPNRGRNKTRRIPVA</sequence>
<organism evidence="2 3">
    <name type="scientific">Pyrobaculum oguniense (strain DSM 13380 / JCM 10595 / TE7)</name>
    <dbReference type="NCBI Taxonomy" id="698757"/>
    <lineage>
        <taxon>Archaea</taxon>
        <taxon>Thermoproteota</taxon>
        <taxon>Thermoprotei</taxon>
        <taxon>Thermoproteales</taxon>
        <taxon>Thermoproteaceae</taxon>
        <taxon>Pyrobaculum</taxon>
    </lineage>
</organism>
<dbReference type="EMBL" id="CP003316">
    <property type="protein sequence ID" value="AFA40015.1"/>
    <property type="molecule type" value="Genomic_DNA"/>
</dbReference>
<feature type="compositionally biased region" description="Basic residues" evidence="1">
    <location>
        <begin position="68"/>
        <end position="78"/>
    </location>
</feature>
<gene>
    <name evidence="2" type="ordered locus">Pogu_1988</name>
</gene>
<accession>H6QCP7</accession>
<dbReference type="AlphaFoldDB" id="H6QCP7"/>
<protein>
    <submittedName>
        <fullName evidence="2">Uncharacterized protein</fullName>
    </submittedName>
</protein>